<organism evidence="1 2">
    <name type="scientific">Fasciola hepatica</name>
    <name type="common">Liver fluke</name>
    <dbReference type="NCBI Taxonomy" id="6192"/>
    <lineage>
        <taxon>Eukaryota</taxon>
        <taxon>Metazoa</taxon>
        <taxon>Spiralia</taxon>
        <taxon>Lophotrochozoa</taxon>
        <taxon>Platyhelminthes</taxon>
        <taxon>Trematoda</taxon>
        <taxon>Digenea</taxon>
        <taxon>Plagiorchiida</taxon>
        <taxon>Echinostomata</taxon>
        <taxon>Echinostomatoidea</taxon>
        <taxon>Fasciolidae</taxon>
        <taxon>Fasciola</taxon>
    </lineage>
</organism>
<comment type="caution">
    <text evidence="1">The sequence shown here is derived from an EMBL/GenBank/DDBJ whole genome shotgun (WGS) entry which is preliminary data.</text>
</comment>
<gene>
    <name evidence="1" type="ORF">D915_006716</name>
</gene>
<proteinExistence type="predicted"/>
<sequence>MTHGKIGKPGSEIQDSQQKTNKFLAKQTHKWTQATEAEFNHFTLTSIQIFILSVRGSQLVSLRRYDTGRIGILIYALLIARQIRIGLLLFLIASCSRTDYANPVHNEDDQSKLNANVLSGILSQPKISITMGKNTARHTVMAKIAPFFGFLGSLKPGELG</sequence>
<accession>A0A4E0RWU6</accession>
<name>A0A4E0RWU6_FASHE</name>
<keyword evidence="2" id="KW-1185">Reference proteome</keyword>
<dbReference type="AlphaFoldDB" id="A0A4E0RWU6"/>
<protein>
    <submittedName>
        <fullName evidence="1">Uncharacterized protein</fullName>
    </submittedName>
</protein>
<dbReference type="Proteomes" id="UP000230066">
    <property type="component" value="Unassembled WGS sequence"/>
</dbReference>
<evidence type="ECO:0000313" key="2">
    <source>
        <dbReference type="Proteomes" id="UP000230066"/>
    </source>
</evidence>
<reference evidence="1" key="1">
    <citation type="submission" date="2019-03" db="EMBL/GenBank/DDBJ databases">
        <title>Improved annotation for the trematode Fasciola hepatica.</title>
        <authorList>
            <person name="Choi Y.-J."/>
            <person name="Martin J."/>
            <person name="Mitreva M."/>
        </authorList>
    </citation>
    <scope>NUCLEOTIDE SEQUENCE [LARGE SCALE GENOMIC DNA]</scope>
</reference>
<dbReference type="EMBL" id="JXXN02002742">
    <property type="protein sequence ID" value="THD22472.1"/>
    <property type="molecule type" value="Genomic_DNA"/>
</dbReference>
<evidence type="ECO:0000313" key="1">
    <source>
        <dbReference type="EMBL" id="THD22472.1"/>
    </source>
</evidence>